<evidence type="ECO:0000256" key="2">
    <source>
        <dbReference type="ARBA" id="ARBA00022898"/>
    </source>
</evidence>
<gene>
    <name evidence="4" type="ORF">M2319_001831</name>
</gene>
<proteinExistence type="inferred from homology"/>
<reference evidence="5" key="1">
    <citation type="submission" date="2023-07" db="EMBL/GenBank/DDBJ databases">
        <title>Genome sequencing of Purple Non-Sulfur Bacteria from various extreme environments.</title>
        <authorList>
            <person name="Mayer M."/>
        </authorList>
    </citation>
    <scope>NUCLEOTIDE SEQUENCE [LARGE SCALE GENOMIC DNA]</scope>
    <source>
        <strain evidence="5">DSM 17935</strain>
    </source>
</reference>
<dbReference type="RefSeq" id="WP_264601148.1">
    <property type="nucleotide sequence ID" value="NZ_JAOQNS010000004.1"/>
</dbReference>
<organism evidence="4 5">
    <name type="scientific">Rhodobium gokarnense</name>
    <dbReference type="NCBI Taxonomy" id="364296"/>
    <lineage>
        <taxon>Bacteria</taxon>
        <taxon>Pseudomonadati</taxon>
        <taxon>Pseudomonadota</taxon>
        <taxon>Alphaproteobacteria</taxon>
        <taxon>Hyphomicrobiales</taxon>
        <taxon>Rhodobiaceae</taxon>
        <taxon>Rhodobium</taxon>
    </lineage>
</organism>
<dbReference type="PANTHER" id="PTHR45688">
    <property type="match status" value="1"/>
</dbReference>
<dbReference type="PIRSF" id="PIRSF000521">
    <property type="entry name" value="Transaminase_4ab_Lys_Orn"/>
    <property type="match status" value="1"/>
</dbReference>
<dbReference type="CDD" id="cd00610">
    <property type="entry name" value="OAT_like"/>
    <property type="match status" value="1"/>
</dbReference>
<evidence type="ECO:0000313" key="5">
    <source>
        <dbReference type="Proteomes" id="UP001209755"/>
    </source>
</evidence>
<evidence type="ECO:0000256" key="3">
    <source>
        <dbReference type="RuleBase" id="RU003560"/>
    </source>
</evidence>
<dbReference type="InterPro" id="IPR015424">
    <property type="entry name" value="PyrdxlP-dep_Trfase"/>
</dbReference>
<keyword evidence="2 3" id="KW-0663">Pyridoxal phosphate</keyword>
<dbReference type="EMBL" id="JAOQNS010000004">
    <property type="protein sequence ID" value="MCW2307500.1"/>
    <property type="molecule type" value="Genomic_DNA"/>
</dbReference>
<dbReference type="InterPro" id="IPR015421">
    <property type="entry name" value="PyrdxlP-dep_Trfase_major"/>
</dbReference>
<keyword evidence="5" id="KW-1185">Reference proteome</keyword>
<keyword evidence="4" id="KW-0808">Transferase</keyword>
<evidence type="ECO:0000256" key="1">
    <source>
        <dbReference type="ARBA" id="ARBA00008954"/>
    </source>
</evidence>
<sequence length="439" mass="45672">MAFPLYEKDQKTLSKLQNLRFFPLAVTGGNGSYVIAEDGRKLLDLSASWGAASLGHGHPAFVAAITAAAANPAGASILSAASAPAIRLGERLLALTPGTGERRVWLGHSGSDANETVARAVVAATGRKRLIAFTGAYHGGTAGSMAVSGHSAQEGSDKAEGLSLVPYPDPYRPFADDPTGAALLDQIEELLAGPCPGEETAAFFIEPIQSDGGLIVPPPGFFKRLAEICARYGILTVSDEVKVGMGRTGRLHCYMHEDFTPDIVVCGKGLGGGVPISAVIGPASILDFAVCFSMQTLHGNAISCGASHAVLDTIETEKLIDNAATVGGHLLNSLESLKEKHAEIGEVRGRGLAIGVELVTDRETKEPAKKLAAKVVYRAFELGLVVYYVGMNSNVLELTPPLTLSAAEADEAVAIISDAISDAAAGRVDDAKLKGFEGW</sequence>
<accession>A0ABT3HAU0</accession>
<name>A0ABT3HAU0_9HYPH</name>
<dbReference type="SUPFAM" id="SSF53383">
    <property type="entry name" value="PLP-dependent transferases"/>
    <property type="match status" value="1"/>
</dbReference>
<comment type="similarity">
    <text evidence="1 3">Belongs to the class-III pyridoxal-phosphate-dependent aminotransferase family.</text>
</comment>
<evidence type="ECO:0000313" key="4">
    <source>
        <dbReference type="EMBL" id="MCW2307500.1"/>
    </source>
</evidence>
<dbReference type="PANTHER" id="PTHR45688:SF13">
    <property type="entry name" value="ALANINE--GLYOXYLATE AMINOTRANSFERASE 2-LIKE"/>
    <property type="match status" value="1"/>
</dbReference>
<dbReference type="InterPro" id="IPR005814">
    <property type="entry name" value="Aminotrans_3"/>
</dbReference>
<dbReference type="Gene3D" id="3.40.640.10">
    <property type="entry name" value="Type I PLP-dependent aspartate aminotransferase-like (Major domain)"/>
    <property type="match status" value="1"/>
</dbReference>
<dbReference type="Proteomes" id="UP001209755">
    <property type="component" value="Unassembled WGS sequence"/>
</dbReference>
<dbReference type="GO" id="GO:0034386">
    <property type="term" value="F:4-aminobutyrate:2-oxoglutarate transaminase activity"/>
    <property type="evidence" value="ECO:0007669"/>
    <property type="project" value="UniProtKB-EC"/>
</dbReference>
<dbReference type="Pfam" id="PF00202">
    <property type="entry name" value="Aminotran_3"/>
    <property type="match status" value="1"/>
</dbReference>
<keyword evidence="4" id="KW-0032">Aminotransferase</keyword>
<dbReference type="Gene3D" id="3.90.1150.10">
    <property type="entry name" value="Aspartate Aminotransferase, domain 1"/>
    <property type="match status" value="1"/>
</dbReference>
<protein>
    <submittedName>
        <fullName evidence="4">4-aminobutyrate aminotransferase</fullName>
        <ecNumber evidence="4">2.6.1.19</ecNumber>
    </submittedName>
</protein>
<dbReference type="InterPro" id="IPR015422">
    <property type="entry name" value="PyrdxlP-dep_Trfase_small"/>
</dbReference>
<comment type="caution">
    <text evidence="4">The sequence shown here is derived from an EMBL/GenBank/DDBJ whole genome shotgun (WGS) entry which is preliminary data.</text>
</comment>
<dbReference type="EC" id="2.6.1.19" evidence="4"/>